<keyword evidence="5" id="KW-0717">Septation</keyword>
<dbReference type="GO" id="GO:0030428">
    <property type="term" value="C:cell septum"/>
    <property type="evidence" value="ECO:0007669"/>
    <property type="project" value="TreeGrafter"/>
</dbReference>
<keyword evidence="3" id="KW-0963">Cytoplasm</keyword>
<reference evidence="11 12" key="1">
    <citation type="submission" date="2016-09" db="EMBL/GenBank/DDBJ databases">
        <title>Genomic analysis reveals versatility of anaerobic energy metabolism of Geosporobacter ferrireducens IRF9 of phylum Firmicutes.</title>
        <authorList>
            <person name="Kim S.-J."/>
        </authorList>
    </citation>
    <scope>NUCLEOTIDE SEQUENCE [LARGE SCALE GENOMIC DNA]</scope>
    <source>
        <strain evidence="11 12">IRF9</strain>
    </source>
</reference>
<evidence type="ECO:0000313" key="12">
    <source>
        <dbReference type="Proteomes" id="UP000095743"/>
    </source>
</evidence>
<gene>
    <name evidence="11" type="ORF">Gferi_04055</name>
</gene>
<dbReference type="GO" id="GO:0000917">
    <property type="term" value="P:division septum assembly"/>
    <property type="evidence" value="ECO:0007669"/>
    <property type="project" value="UniProtKB-KW"/>
</dbReference>
<evidence type="ECO:0000256" key="7">
    <source>
        <dbReference type="ARBA" id="ARBA00024910"/>
    </source>
</evidence>
<comment type="function">
    <text evidence="7">Activator of cell division through the inhibition of FtsZ GTPase activity, therefore promoting FtsZ assembly into bundles of protofilaments necessary for the formation of the division Z ring. It is recruited early at mid-cell but it is not essential for cell division.</text>
</comment>
<dbReference type="GO" id="GO:0043093">
    <property type="term" value="P:FtsZ-dependent cytokinesis"/>
    <property type="evidence" value="ECO:0007669"/>
    <property type="project" value="TreeGrafter"/>
</dbReference>
<dbReference type="KEGG" id="gfe:Gferi_04055"/>
<accession>A0A1D8GD28</accession>
<dbReference type="PANTHER" id="PTHR34981">
    <property type="entry name" value="CELL DIVISION PROTEIN ZAPA"/>
    <property type="match status" value="1"/>
</dbReference>
<name>A0A1D8GD28_9FIRM</name>
<dbReference type="STRING" id="1424294.Gferi_04055"/>
<evidence type="ECO:0000256" key="8">
    <source>
        <dbReference type="ARBA" id="ARBA00026068"/>
    </source>
</evidence>
<dbReference type="EMBL" id="CP017269">
    <property type="protein sequence ID" value="AOT68806.1"/>
    <property type="molecule type" value="Genomic_DNA"/>
</dbReference>
<keyword evidence="4" id="KW-0132">Cell division</keyword>
<dbReference type="SUPFAM" id="SSF102829">
    <property type="entry name" value="Cell division protein ZapA-like"/>
    <property type="match status" value="1"/>
</dbReference>
<dbReference type="PANTHER" id="PTHR34981:SF1">
    <property type="entry name" value="CELL DIVISION PROTEIN ZAPA"/>
    <property type="match status" value="1"/>
</dbReference>
<dbReference type="Proteomes" id="UP000095743">
    <property type="component" value="Chromosome"/>
</dbReference>
<keyword evidence="10" id="KW-0175">Coiled coil</keyword>
<dbReference type="GO" id="GO:0000921">
    <property type="term" value="P:septin ring assembly"/>
    <property type="evidence" value="ECO:0007669"/>
    <property type="project" value="TreeGrafter"/>
</dbReference>
<evidence type="ECO:0000256" key="6">
    <source>
        <dbReference type="ARBA" id="ARBA00023306"/>
    </source>
</evidence>
<comment type="subunit">
    <text evidence="8">Homodimer. Interacts with FtsZ.</text>
</comment>
<dbReference type="Gene3D" id="6.10.250.790">
    <property type="match status" value="1"/>
</dbReference>
<evidence type="ECO:0000256" key="3">
    <source>
        <dbReference type="ARBA" id="ARBA00022490"/>
    </source>
</evidence>
<feature type="coiled-coil region" evidence="10">
    <location>
        <begin position="100"/>
        <end position="176"/>
    </location>
</feature>
<keyword evidence="6" id="KW-0131">Cell cycle</keyword>
<evidence type="ECO:0000256" key="9">
    <source>
        <dbReference type="ARBA" id="ARBA00033158"/>
    </source>
</evidence>
<evidence type="ECO:0000256" key="2">
    <source>
        <dbReference type="ARBA" id="ARBA00015195"/>
    </source>
</evidence>
<organism evidence="11 12">
    <name type="scientific">Geosporobacter ferrireducens</name>
    <dbReference type="NCBI Taxonomy" id="1424294"/>
    <lineage>
        <taxon>Bacteria</taxon>
        <taxon>Bacillati</taxon>
        <taxon>Bacillota</taxon>
        <taxon>Clostridia</taxon>
        <taxon>Peptostreptococcales</taxon>
        <taxon>Thermotaleaceae</taxon>
        <taxon>Geosporobacter</taxon>
    </lineage>
</organism>
<evidence type="ECO:0000256" key="4">
    <source>
        <dbReference type="ARBA" id="ARBA00022618"/>
    </source>
</evidence>
<evidence type="ECO:0000256" key="10">
    <source>
        <dbReference type="SAM" id="Coils"/>
    </source>
</evidence>
<proteinExistence type="predicted"/>
<dbReference type="GO" id="GO:0032153">
    <property type="term" value="C:cell division site"/>
    <property type="evidence" value="ECO:0007669"/>
    <property type="project" value="TreeGrafter"/>
</dbReference>
<evidence type="ECO:0000313" key="11">
    <source>
        <dbReference type="EMBL" id="AOT68806.1"/>
    </source>
</evidence>
<dbReference type="InterPro" id="IPR053712">
    <property type="entry name" value="Bac_CellDiv_Activator"/>
</dbReference>
<evidence type="ECO:0000256" key="5">
    <source>
        <dbReference type="ARBA" id="ARBA00023210"/>
    </source>
</evidence>
<comment type="subcellular location">
    <subcellularLocation>
        <location evidence="1">Cytoplasm</location>
    </subcellularLocation>
</comment>
<dbReference type="RefSeq" id="WP_069974373.1">
    <property type="nucleotide sequence ID" value="NZ_CP017269.1"/>
</dbReference>
<dbReference type="OrthoDB" id="1711036at2"/>
<evidence type="ECO:0000256" key="1">
    <source>
        <dbReference type="ARBA" id="ARBA00004496"/>
    </source>
</evidence>
<dbReference type="GO" id="GO:0005829">
    <property type="term" value="C:cytosol"/>
    <property type="evidence" value="ECO:0007669"/>
    <property type="project" value="TreeGrafter"/>
</dbReference>
<dbReference type="InterPro" id="IPR036192">
    <property type="entry name" value="Cell_div_ZapA-like_sf"/>
</dbReference>
<dbReference type="AlphaFoldDB" id="A0A1D8GD28"/>
<keyword evidence="12" id="KW-1185">Reference proteome</keyword>
<protein>
    <recommendedName>
        <fullName evidence="2">Cell division protein ZapA</fullName>
    </recommendedName>
    <alternativeName>
        <fullName evidence="9">Z ring-associated protein ZapA</fullName>
    </alternativeName>
</protein>
<dbReference type="InterPro" id="IPR007838">
    <property type="entry name" value="Cell_div_ZapA-like"/>
</dbReference>
<dbReference type="Pfam" id="PF05164">
    <property type="entry name" value="ZapA"/>
    <property type="match status" value="1"/>
</dbReference>
<sequence length="190" mass="22301">MSNKNKVIVRIYGQEYTMVSCEPREYMQKVANYVDDKMEDVAKKSKKLSTAMVAVLTSLNIADDYFKTKAQLEGLEKEAMRPLKDLEDVRAQLAVATSLMEEKGQEYREIIQKMEEEMKQVSQNNDDQQSLLLEIEHLNGLLREKETEMEKVLKSNEELQNKLFEMQIKYVQARKELDAFIDTFDEEKRK</sequence>